<organism evidence="1 2">
    <name type="scientific">Collimonas rhizosphaerae</name>
    <dbReference type="NCBI Taxonomy" id="3126357"/>
    <lineage>
        <taxon>Bacteria</taxon>
        <taxon>Pseudomonadati</taxon>
        <taxon>Pseudomonadota</taxon>
        <taxon>Betaproteobacteria</taxon>
        <taxon>Burkholderiales</taxon>
        <taxon>Oxalobacteraceae</taxon>
        <taxon>Collimonas</taxon>
    </lineage>
</organism>
<comment type="caution">
    <text evidence="1">The sequence shown here is derived from an EMBL/GenBank/DDBJ whole genome shotgun (WGS) entry which is preliminary data.</text>
</comment>
<dbReference type="InterPro" id="IPR008727">
    <property type="entry name" value="PAAR_motif"/>
</dbReference>
<dbReference type="EMBL" id="JBANDC010000008">
    <property type="protein sequence ID" value="MEM4988326.1"/>
    <property type="molecule type" value="Genomic_DNA"/>
</dbReference>
<reference evidence="1 2" key="1">
    <citation type="submission" date="2024-02" db="EMBL/GenBank/DDBJ databases">
        <title>Draft genome sequence of Collimonas sp. strain H4R21, an effective mineral-weathering bacterial strain isolated from the beech rhizosphere.</title>
        <authorList>
            <person name="Morin E."/>
            <person name="Uroz S."/>
            <person name="Leveau J.H.J."/>
            <person name="Kumar R."/>
            <person name="Rey M.W."/>
            <person name="Pham J."/>
        </authorList>
    </citation>
    <scope>NUCLEOTIDE SEQUENCE [LARGE SCALE GENOMIC DNA]</scope>
    <source>
        <strain evidence="1 2">H4R21</strain>
    </source>
</reference>
<proteinExistence type="predicted"/>
<sequence length="416" mass="45267">MMVLGKGIIRAGDQNVLGGQVMTGSPAKKVLGRAVARIGDLVDCPLHGINQIIEGCPSYRVMGVPVALDGHVSECGCALVSSFQASPGLNGAGLGAASADRSSTSGGQAVNPTRYDEQIKFLLGSGAALDGMAYTLTLDDGKKIKGITDAEGKTARIESDERRFITSAHLTPRRIFCCAKQADNAGDLHEESIDVKLEGIQTNADNVGSSVTEHVVKEKVRPLTTGEIAMAQLMFRDSIDYSKVKVHNGAYIPGAGANAITPNGEMYFPNDFYQSDYSAESDIDKIWFMHEMVHVWQYQLGYWVAWAGFKIQLKGGYQSDAGYDTARAYRYDATSSHHRAMSDFNMEQQGDLISHYFDAVYLSRAESEAHQKRVADLPFLQIILADFLRNPSDASLLPTTTRIERHEPVSSPAYPT</sequence>
<keyword evidence="2" id="KW-1185">Reference proteome</keyword>
<evidence type="ECO:0000313" key="2">
    <source>
        <dbReference type="Proteomes" id="UP001495910"/>
    </source>
</evidence>
<dbReference type="Pfam" id="PF05488">
    <property type="entry name" value="PAAR_motif"/>
    <property type="match status" value="1"/>
</dbReference>
<dbReference type="RefSeq" id="WP_342829771.1">
    <property type="nucleotide sequence ID" value="NZ_JBANDC010000008.1"/>
</dbReference>
<name>A0ABU9PWF5_9BURK</name>
<gene>
    <name evidence="1" type="ORF">V8G57_13095</name>
</gene>
<evidence type="ECO:0000313" key="1">
    <source>
        <dbReference type="EMBL" id="MEM4988326.1"/>
    </source>
</evidence>
<protein>
    <submittedName>
        <fullName evidence="1">PAAR domain-containing protein</fullName>
    </submittedName>
</protein>
<accession>A0ABU9PWF5</accession>
<dbReference type="Proteomes" id="UP001495910">
    <property type="component" value="Unassembled WGS sequence"/>
</dbReference>
<dbReference type="CDD" id="cd14744">
    <property type="entry name" value="PAAR_CT_2"/>
    <property type="match status" value="1"/>
</dbReference>
<dbReference type="Gene3D" id="2.60.200.60">
    <property type="match status" value="1"/>
</dbReference>